<dbReference type="EMBL" id="JAARLZ010000004">
    <property type="protein sequence ID" value="NII06542.1"/>
    <property type="molecule type" value="Genomic_DNA"/>
</dbReference>
<comment type="caution">
    <text evidence="1">The sequence shown here is derived from an EMBL/GenBank/DDBJ whole genome shotgun (WGS) entry which is preliminary data.</text>
</comment>
<gene>
    <name evidence="1" type="ORF">HBF25_09110</name>
</gene>
<dbReference type="Proteomes" id="UP000490980">
    <property type="component" value="Unassembled WGS sequence"/>
</dbReference>
<name>A0A7X5UA32_9GAMM</name>
<dbReference type="AlphaFoldDB" id="A0A7X5UA32"/>
<evidence type="ECO:0000313" key="2">
    <source>
        <dbReference type="Proteomes" id="UP000490980"/>
    </source>
</evidence>
<protein>
    <submittedName>
        <fullName evidence="1">Uncharacterized protein</fullName>
    </submittedName>
</protein>
<sequence>MDNHSKFRVVAKAVKHHGDEGHVFYRSSYRILDHIGEEIDACDGAVDHPDVTSAYNEAFALGRERLRELAAESVP</sequence>
<evidence type="ECO:0000313" key="1">
    <source>
        <dbReference type="EMBL" id="NII06542.1"/>
    </source>
</evidence>
<accession>A0A7X5UA32</accession>
<keyword evidence="2" id="KW-1185">Reference proteome</keyword>
<dbReference type="RefSeq" id="WP_166947603.1">
    <property type="nucleotide sequence ID" value="NZ_CP077072.1"/>
</dbReference>
<reference evidence="1 2" key="1">
    <citation type="submission" date="2020-03" db="EMBL/GenBank/DDBJ databases">
        <authorList>
            <person name="Lai Q."/>
        </authorList>
    </citation>
    <scope>NUCLEOTIDE SEQUENCE [LARGE SCALE GENOMIC DNA]</scope>
    <source>
        <strain evidence="1 2">CCUG 25036</strain>
    </source>
</reference>
<organism evidence="1 2">
    <name type="scientific">Luteibacter anthropi</name>
    <dbReference type="NCBI Taxonomy" id="564369"/>
    <lineage>
        <taxon>Bacteria</taxon>
        <taxon>Pseudomonadati</taxon>
        <taxon>Pseudomonadota</taxon>
        <taxon>Gammaproteobacteria</taxon>
        <taxon>Lysobacterales</taxon>
        <taxon>Rhodanobacteraceae</taxon>
        <taxon>Luteibacter</taxon>
    </lineage>
</organism>
<proteinExistence type="predicted"/>